<dbReference type="InterPro" id="IPR001345">
    <property type="entry name" value="PG/BPGM_mutase_AS"/>
</dbReference>
<dbReference type="STRING" id="349163.Acry_0137"/>
<dbReference type="CDD" id="cd07067">
    <property type="entry name" value="HP_PGM_like"/>
    <property type="match status" value="1"/>
</dbReference>
<dbReference type="GO" id="GO:0016791">
    <property type="term" value="F:phosphatase activity"/>
    <property type="evidence" value="ECO:0007669"/>
    <property type="project" value="TreeGrafter"/>
</dbReference>
<dbReference type="KEGG" id="acr:Acry_0137"/>
<dbReference type="Pfam" id="PF00300">
    <property type="entry name" value="His_Phos_1"/>
    <property type="match status" value="1"/>
</dbReference>
<protein>
    <submittedName>
        <fullName evidence="1">Phosphoglycerate mutase</fullName>
    </submittedName>
</protein>
<dbReference type="PROSITE" id="PS00175">
    <property type="entry name" value="PG_MUTASE"/>
    <property type="match status" value="1"/>
</dbReference>
<dbReference type="eggNOG" id="COG0406">
    <property type="taxonomic scope" value="Bacteria"/>
</dbReference>
<accession>A5FUT3</accession>
<name>A5FUT3_ACICJ</name>
<dbReference type="EMBL" id="CP000697">
    <property type="protein sequence ID" value="ABQ29365.1"/>
    <property type="molecule type" value="Genomic_DNA"/>
</dbReference>
<proteinExistence type="predicted"/>
<gene>
    <name evidence="1" type="ordered locus">Acry_0137</name>
</gene>
<dbReference type="InterPro" id="IPR050275">
    <property type="entry name" value="PGM_Phosphatase"/>
</dbReference>
<evidence type="ECO:0000313" key="2">
    <source>
        <dbReference type="Proteomes" id="UP000000245"/>
    </source>
</evidence>
<dbReference type="RefSeq" id="WP_007424623.1">
    <property type="nucleotide sequence ID" value="NC_009484.1"/>
</dbReference>
<dbReference type="InterPro" id="IPR029033">
    <property type="entry name" value="His_PPase_superfam"/>
</dbReference>
<dbReference type="PANTHER" id="PTHR48100">
    <property type="entry name" value="BROAD-SPECIFICITY PHOSPHATASE YOR283W-RELATED"/>
    <property type="match status" value="1"/>
</dbReference>
<organism evidence="1 2">
    <name type="scientific">Acidiphilium cryptum (strain JF-5)</name>
    <dbReference type="NCBI Taxonomy" id="349163"/>
    <lineage>
        <taxon>Bacteria</taxon>
        <taxon>Pseudomonadati</taxon>
        <taxon>Pseudomonadota</taxon>
        <taxon>Alphaproteobacteria</taxon>
        <taxon>Acetobacterales</taxon>
        <taxon>Acidocellaceae</taxon>
        <taxon>Acidiphilium</taxon>
    </lineage>
</organism>
<dbReference type="InterPro" id="IPR013078">
    <property type="entry name" value="His_Pase_superF_clade-1"/>
</dbReference>
<dbReference type="AlphaFoldDB" id="A5FUT3"/>
<dbReference type="HOGENOM" id="CLU_039184_1_2_5"/>
<sequence length="184" mass="20903">MILLRHGQSEFNLHFTATRRDPGIEDPGLTEHGHAQAEAAASALEGHSLRRLIVSPYTRTLQTAAPVLARRPLDVEISAEIRERFHFTCDIGSPPDRLAERFPDHDFAHLPTRWWPDETETEEAVIERANRFRAAMAARPDWRETLVVSHWAFILALTGQSLTNGSWINYDPTSPPPSALRWRP</sequence>
<dbReference type="SUPFAM" id="SSF53254">
    <property type="entry name" value="Phosphoglycerate mutase-like"/>
    <property type="match status" value="1"/>
</dbReference>
<dbReference type="GO" id="GO:0005737">
    <property type="term" value="C:cytoplasm"/>
    <property type="evidence" value="ECO:0007669"/>
    <property type="project" value="TreeGrafter"/>
</dbReference>
<dbReference type="Gene3D" id="3.40.50.1240">
    <property type="entry name" value="Phosphoglycerate mutase-like"/>
    <property type="match status" value="1"/>
</dbReference>
<dbReference type="PANTHER" id="PTHR48100:SF57">
    <property type="entry name" value="PHOSPHOGLYCERATE MUTASE"/>
    <property type="match status" value="1"/>
</dbReference>
<dbReference type="Proteomes" id="UP000000245">
    <property type="component" value="Chromosome"/>
</dbReference>
<evidence type="ECO:0000313" key="1">
    <source>
        <dbReference type="EMBL" id="ABQ29365.1"/>
    </source>
</evidence>
<dbReference type="SMART" id="SM00855">
    <property type="entry name" value="PGAM"/>
    <property type="match status" value="1"/>
</dbReference>
<keyword evidence="2" id="KW-1185">Reference proteome</keyword>
<reference evidence="1 2" key="1">
    <citation type="submission" date="2007-05" db="EMBL/GenBank/DDBJ databases">
        <title>Complete sequence of chromosome of Acidiphilium cryptum JF-5.</title>
        <authorList>
            <consortium name="US DOE Joint Genome Institute"/>
            <person name="Copeland A."/>
            <person name="Lucas S."/>
            <person name="Lapidus A."/>
            <person name="Barry K."/>
            <person name="Detter J.C."/>
            <person name="Glavina del Rio T."/>
            <person name="Hammon N."/>
            <person name="Israni S."/>
            <person name="Dalin E."/>
            <person name="Tice H."/>
            <person name="Pitluck S."/>
            <person name="Sims D."/>
            <person name="Brettin T."/>
            <person name="Bruce D."/>
            <person name="Han C."/>
            <person name="Schmutz J."/>
            <person name="Larimer F."/>
            <person name="Land M."/>
            <person name="Hauser L."/>
            <person name="Kyrpides N."/>
            <person name="Kim E."/>
            <person name="Magnuson T."/>
            <person name="Richardson P."/>
        </authorList>
    </citation>
    <scope>NUCLEOTIDE SEQUENCE [LARGE SCALE GENOMIC DNA]</scope>
    <source>
        <strain evidence="1 2">JF-5</strain>
    </source>
</reference>